<feature type="region of interest" description="Disordered" evidence="2">
    <location>
        <begin position="83"/>
        <end position="102"/>
    </location>
</feature>
<evidence type="ECO:0000256" key="2">
    <source>
        <dbReference type="SAM" id="MobiDB-lite"/>
    </source>
</evidence>
<keyword evidence="1" id="KW-0547">Nucleotide-binding</keyword>
<dbReference type="Pfam" id="PF17862">
    <property type="entry name" value="AAA_lid_3"/>
    <property type="match status" value="1"/>
</dbReference>
<dbReference type="AlphaFoldDB" id="A0A3S1I1H6"/>
<sequence length="348" mass="38308">MEIDELGKIKEAIACLKQTVAEGRKASNVDIRLMLSNIKKSRSLVRDLHAAEGDAAYSAALSGLLGSLSTHEELLQQKIAQLNQGPAADSPPDAQARPDCGDQFNRNRESIIKATIVSDGKLGFADVVGLSEAKRSLHDSIIMPLEYPHLFSGGRKPWRRILLYGPPGTGKTRLAQALSTEVGATFYCVSSGDLVSSFFGESEKLIKELFHDACSQPGQSVIFMDEVDSVCRARHSGEDDSTRRIKTELLIQMESSERRGATSLFLLCATNCPWDLDKAFLRRFQKRIYIPLPDRACRIELMKLNCRGNSVSLREADWQTLADATEGYSGSDLSVLTNGALFQPIRDL</sequence>
<dbReference type="InterPro" id="IPR003960">
    <property type="entry name" value="ATPase_AAA_CS"/>
</dbReference>
<name>A0A3S1I1H6_ELYCH</name>
<dbReference type="InterPro" id="IPR003959">
    <property type="entry name" value="ATPase_AAA_core"/>
</dbReference>
<keyword evidence="1" id="KW-0067">ATP-binding</keyword>
<dbReference type="Gene3D" id="3.40.50.300">
    <property type="entry name" value="P-loop containing nucleotide triphosphate hydrolases"/>
    <property type="match status" value="1"/>
</dbReference>
<dbReference type="GO" id="GO:0005524">
    <property type="term" value="F:ATP binding"/>
    <property type="evidence" value="ECO:0007669"/>
    <property type="project" value="UniProtKB-KW"/>
</dbReference>
<dbReference type="Proteomes" id="UP000271974">
    <property type="component" value="Unassembled WGS sequence"/>
</dbReference>
<feature type="non-terminal residue" evidence="4">
    <location>
        <position position="348"/>
    </location>
</feature>
<dbReference type="InterPro" id="IPR050304">
    <property type="entry name" value="MT-severing_AAA_ATPase"/>
</dbReference>
<evidence type="ECO:0000259" key="3">
    <source>
        <dbReference type="SMART" id="SM00382"/>
    </source>
</evidence>
<gene>
    <name evidence="4" type="ORF">EGW08_001871</name>
</gene>
<dbReference type="GO" id="GO:0007033">
    <property type="term" value="P:vacuole organization"/>
    <property type="evidence" value="ECO:0007669"/>
    <property type="project" value="TreeGrafter"/>
</dbReference>
<dbReference type="PROSITE" id="PS00674">
    <property type="entry name" value="AAA"/>
    <property type="match status" value="1"/>
</dbReference>
<proteinExistence type="inferred from homology"/>
<dbReference type="GO" id="GO:0016887">
    <property type="term" value="F:ATP hydrolysis activity"/>
    <property type="evidence" value="ECO:0007669"/>
    <property type="project" value="InterPro"/>
</dbReference>
<evidence type="ECO:0000256" key="1">
    <source>
        <dbReference type="RuleBase" id="RU003651"/>
    </source>
</evidence>
<dbReference type="InterPro" id="IPR041569">
    <property type="entry name" value="AAA_lid_3"/>
</dbReference>
<keyword evidence="5" id="KW-1185">Reference proteome</keyword>
<feature type="domain" description="AAA+ ATPase" evidence="3">
    <location>
        <begin position="157"/>
        <end position="294"/>
    </location>
</feature>
<evidence type="ECO:0000313" key="5">
    <source>
        <dbReference type="Proteomes" id="UP000271974"/>
    </source>
</evidence>
<dbReference type="OrthoDB" id="5334845at2759"/>
<dbReference type="FunFam" id="3.40.50.300:FF:001003">
    <property type="entry name" value="Vacuolar protein sorting-associated protein 4"/>
    <property type="match status" value="1"/>
</dbReference>
<accession>A0A3S1I1H6</accession>
<organism evidence="4 5">
    <name type="scientific">Elysia chlorotica</name>
    <name type="common">Eastern emerald elysia</name>
    <name type="synonym">Sea slug</name>
    <dbReference type="NCBI Taxonomy" id="188477"/>
    <lineage>
        <taxon>Eukaryota</taxon>
        <taxon>Metazoa</taxon>
        <taxon>Spiralia</taxon>
        <taxon>Lophotrochozoa</taxon>
        <taxon>Mollusca</taxon>
        <taxon>Gastropoda</taxon>
        <taxon>Heterobranchia</taxon>
        <taxon>Euthyneura</taxon>
        <taxon>Panpulmonata</taxon>
        <taxon>Sacoglossa</taxon>
        <taxon>Placobranchoidea</taxon>
        <taxon>Plakobranchidae</taxon>
        <taxon>Elysia</taxon>
    </lineage>
</organism>
<dbReference type="STRING" id="188477.A0A3S1I1H6"/>
<dbReference type="PANTHER" id="PTHR23074">
    <property type="entry name" value="AAA DOMAIN-CONTAINING"/>
    <property type="match status" value="1"/>
</dbReference>
<comment type="similarity">
    <text evidence="1">Belongs to the AAA ATPase family.</text>
</comment>
<dbReference type="Pfam" id="PF00004">
    <property type="entry name" value="AAA"/>
    <property type="match status" value="1"/>
</dbReference>
<comment type="caution">
    <text evidence="4">The sequence shown here is derived from an EMBL/GenBank/DDBJ whole genome shotgun (WGS) entry which is preliminary data.</text>
</comment>
<protein>
    <recommendedName>
        <fullName evidence="3">AAA+ ATPase domain-containing protein</fullName>
    </recommendedName>
</protein>
<dbReference type="SMART" id="SM00382">
    <property type="entry name" value="AAA"/>
    <property type="match status" value="1"/>
</dbReference>
<reference evidence="4 5" key="1">
    <citation type="submission" date="2019-01" db="EMBL/GenBank/DDBJ databases">
        <title>A draft genome assembly of the solar-powered sea slug Elysia chlorotica.</title>
        <authorList>
            <person name="Cai H."/>
            <person name="Li Q."/>
            <person name="Fang X."/>
            <person name="Li J."/>
            <person name="Curtis N.E."/>
            <person name="Altenburger A."/>
            <person name="Shibata T."/>
            <person name="Feng M."/>
            <person name="Maeda T."/>
            <person name="Schwartz J.A."/>
            <person name="Shigenobu S."/>
            <person name="Lundholm N."/>
            <person name="Nishiyama T."/>
            <person name="Yang H."/>
            <person name="Hasebe M."/>
            <person name="Li S."/>
            <person name="Pierce S.K."/>
            <person name="Wang J."/>
        </authorList>
    </citation>
    <scope>NUCLEOTIDE SEQUENCE [LARGE SCALE GENOMIC DNA]</scope>
    <source>
        <strain evidence="4">EC2010</strain>
        <tissue evidence="4">Whole organism of an adult</tissue>
    </source>
</reference>
<dbReference type="Gene3D" id="1.10.8.60">
    <property type="match status" value="1"/>
</dbReference>
<dbReference type="GO" id="GO:0016197">
    <property type="term" value="P:endosomal transport"/>
    <property type="evidence" value="ECO:0007669"/>
    <property type="project" value="TreeGrafter"/>
</dbReference>
<dbReference type="EMBL" id="RQTK01000034">
    <property type="protein sequence ID" value="RUS90376.1"/>
    <property type="molecule type" value="Genomic_DNA"/>
</dbReference>
<dbReference type="PANTHER" id="PTHR23074:SF72">
    <property type="entry name" value="VACUOLAR PROTEIN SORTING-ASSOCIATED PROTEIN 4B"/>
    <property type="match status" value="1"/>
</dbReference>
<dbReference type="SUPFAM" id="SSF52540">
    <property type="entry name" value="P-loop containing nucleoside triphosphate hydrolases"/>
    <property type="match status" value="1"/>
</dbReference>
<evidence type="ECO:0000313" key="4">
    <source>
        <dbReference type="EMBL" id="RUS90376.1"/>
    </source>
</evidence>
<dbReference type="InterPro" id="IPR027417">
    <property type="entry name" value="P-loop_NTPase"/>
</dbReference>
<dbReference type="InterPro" id="IPR003593">
    <property type="entry name" value="AAA+_ATPase"/>
</dbReference>